<organism evidence="2 3">
    <name type="scientific">Chryseobacterium paridis</name>
    <dbReference type="NCBI Taxonomy" id="2800328"/>
    <lineage>
        <taxon>Bacteria</taxon>
        <taxon>Pseudomonadati</taxon>
        <taxon>Bacteroidota</taxon>
        <taxon>Flavobacteriia</taxon>
        <taxon>Flavobacteriales</taxon>
        <taxon>Weeksellaceae</taxon>
        <taxon>Chryseobacterium group</taxon>
        <taxon>Chryseobacterium</taxon>
    </lineage>
</organism>
<keyword evidence="1" id="KW-0472">Membrane</keyword>
<evidence type="ECO:0000256" key="1">
    <source>
        <dbReference type="SAM" id="Phobius"/>
    </source>
</evidence>
<comment type="caution">
    <text evidence="2">The sequence shown here is derived from an EMBL/GenBank/DDBJ whole genome shotgun (WGS) entry which is preliminary data.</text>
</comment>
<accession>A0ABS1FVF4</accession>
<evidence type="ECO:0000313" key="2">
    <source>
        <dbReference type="EMBL" id="MBK1896425.1"/>
    </source>
</evidence>
<gene>
    <name evidence="2" type="ORF">JHL15_11720</name>
</gene>
<reference evidence="3" key="1">
    <citation type="submission" date="2021-01" db="EMBL/GenBank/DDBJ databases">
        <title>Genome public.</title>
        <authorList>
            <person name="Liu C."/>
            <person name="Sun Q."/>
        </authorList>
    </citation>
    <scope>NUCLEOTIDE SEQUENCE [LARGE SCALE GENOMIC DNA]</scope>
    <source>
        <strain evidence="3">YIM B02567</strain>
    </source>
</reference>
<feature type="transmembrane region" description="Helical" evidence="1">
    <location>
        <begin position="42"/>
        <end position="63"/>
    </location>
</feature>
<protein>
    <submittedName>
        <fullName evidence="2">Uncharacterized protein</fullName>
    </submittedName>
</protein>
<dbReference type="RefSeq" id="WP_200245919.1">
    <property type="nucleotide sequence ID" value="NZ_JAENHK010000010.1"/>
</dbReference>
<name>A0ABS1FVF4_9FLAO</name>
<feature type="transmembrane region" description="Helical" evidence="1">
    <location>
        <begin position="166"/>
        <end position="189"/>
    </location>
</feature>
<evidence type="ECO:0000313" key="3">
    <source>
        <dbReference type="Proteomes" id="UP000628669"/>
    </source>
</evidence>
<proteinExistence type="predicted"/>
<sequence length="327" mass="37840">MKKGVALFWMLYMLFFAIPFPMILYYNTKSDDPPSLAGTNPWLALGILTLSVILWSIVLIGYFRKWVLSNFTAKKNIEYLNKNGVRRKAEITEAVKVSKDGSKYNSYELKLLFKNLVDTEILQKAHVNDSKPQQRRFEAGKKIDILIDEEMKRVPYFIFAGTEAKINILVIFLICLGWLTLVALVSGYYMYAYLTESMGTGWRFIVFWHPLILCPVILLSYRIGLSFIFKVFAGSKKGEAELIKFKGIKTTAKLLSASQTGTYINEQPMILFKMEYVDYQNRTRRSELKRIVNLLDLNMVRQETVEIFYLKENPDRIALASDMDEIS</sequence>
<feature type="transmembrane region" description="Helical" evidence="1">
    <location>
        <begin position="7"/>
        <end position="26"/>
    </location>
</feature>
<keyword evidence="3" id="KW-1185">Reference proteome</keyword>
<feature type="transmembrane region" description="Helical" evidence="1">
    <location>
        <begin position="201"/>
        <end position="221"/>
    </location>
</feature>
<keyword evidence="1" id="KW-0812">Transmembrane</keyword>
<keyword evidence="1" id="KW-1133">Transmembrane helix</keyword>
<dbReference type="Proteomes" id="UP000628669">
    <property type="component" value="Unassembled WGS sequence"/>
</dbReference>
<dbReference type="EMBL" id="JAENHK010000010">
    <property type="protein sequence ID" value="MBK1896425.1"/>
    <property type="molecule type" value="Genomic_DNA"/>
</dbReference>